<keyword evidence="7" id="KW-1185">Reference proteome</keyword>
<proteinExistence type="inferred from homology"/>
<evidence type="ECO:0000256" key="3">
    <source>
        <dbReference type="ARBA" id="ARBA00023125"/>
    </source>
</evidence>
<sequence length="297" mass="31882">MQLFQIEYFIAVAESVSFTQGARRVNIVQSAVSAAIRQLEHELGSDLFIRQGRSIRLTPAGEAMLPRARTILADVQAARDAVDAVRGTVRGTVALGTLAHAGSVDVLQVLRTVRRDYPGIVIKLRQTVQGTRTSLADVRSGALDLALVSVPEEAAPGLELHPLHAEGIVFACSDSHPLAGRKRVSLSEIADEPFVDFPEGWGNRTTVDAAFAAAGLHRTVHTEVVSFTMATELVREGLGVAFLPESALQHGQEAGIRAIHTPLVWRIQLARSANRQATAAEQVLIEEFRGGGDIIPA</sequence>
<dbReference type="RefSeq" id="WP_345053982.1">
    <property type="nucleotide sequence ID" value="NZ_BAABED010000001.1"/>
</dbReference>
<organism evidence="6 7">
    <name type="scientific">Arthrobacter methylotrophus</name>
    <dbReference type="NCBI Taxonomy" id="121291"/>
    <lineage>
        <taxon>Bacteria</taxon>
        <taxon>Bacillati</taxon>
        <taxon>Actinomycetota</taxon>
        <taxon>Actinomycetes</taxon>
        <taxon>Micrococcales</taxon>
        <taxon>Micrococcaceae</taxon>
        <taxon>Arthrobacter</taxon>
    </lineage>
</organism>
<dbReference type="InterPro" id="IPR005119">
    <property type="entry name" value="LysR_subst-bd"/>
</dbReference>
<dbReference type="InterPro" id="IPR036390">
    <property type="entry name" value="WH_DNA-bd_sf"/>
</dbReference>
<evidence type="ECO:0000313" key="6">
    <source>
        <dbReference type="EMBL" id="MFB9716463.1"/>
    </source>
</evidence>
<gene>
    <name evidence="6" type="ORF">ACFFPI_20395</name>
</gene>
<evidence type="ECO:0000256" key="1">
    <source>
        <dbReference type="ARBA" id="ARBA00009437"/>
    </source>
</evidence>
<protein>
    <submittedName>
        <fullName evidence="6">LysR family transcriptional regulator</fullName>
    </submittedName>
</protein>
<dbReference type="SUPFAM" id="SSF53850">
    <property type="entry name" value="Periplasmic binding protein-like II"/>
    <property type="match status" value="1"/>
</dbReference>
<dbReference type="EMBL" id="JBHMBH010000050">
    <property type="protein sequence ID" value="MFB9716463.1"/>
    <property type="molecule type" value="Genomic_DNA"/>
</dbReference>
<dbReference type="Pfam" id="PF03466">
    <property type="entry name" value="LysR_substrate"/>
    <property type="match status" value="1"/>
</dbReference>
<dbReference type="Pfam" id="PF00126">
    <property type="entry name" value="HTH_1"/>
    <property type="match status" value="1"/>
</dbReference>
<dbReference type="InterPro" id="IPR036388">
    <property type="entry name" value="WH-like_DNA-bd_sf"/>
</dbReference>
<dbReference type="Gene3D" id="3.40.190.290">
    <property type="match status" value="1"/>
</dbReference>
<accession>A0ABV5UW52</accession>
<keyword evidence="3" id="KW-0238">DNA-binding</keyword>
<dbReference type="PROSITE" id="PS50931">
    <property type="entry name" value="HTH_LYSR"/>
    <property type="match status" value="1"/>
</dbReference>
<dbReference type="InterPro" id="IPR000847">
    <property type="entry name" value="LysR_HTH_N"/>
</dbReference>
<dbReference type="PANTHER" id="PTHR30419">
    <property type="entry name" value="HTH-TYPE TRANSCRIPTIONAL REGULATOR YBHD"/>
    <property type="match status" value="1"/>
</dbReference>
<evidence type="ECO:0000256" key="2">
    <source>
        <dbReference type="ARBA" id="ARBA00023015"/>
    </source>
</evidence>
<evidence type="ECO:0000313" key="7">
    <source>
        <dbReference type="Proteomes" id="UP001589536"/>
    </source>
</evidence>
<dbReference type="PRINTS" id="PR00039">
    <property type="entry name" value="HTHLYSR"/>
</dbReference>
<dbReference type="InterPro" id="IPR050950">
    <property type="entry name" value="HTH-type_LysR_regulators"/>
</dbReference>
<dbReference type="SUPFAM" id="SSF46785">
    <property type="entry name" value="Winged helix' DNA-binding domain"/>
    <property type="match status" value="1"/>
</dbReference>
<comment type="similarity">
    <text evidence="1">Belongs to the LysR transcriptional regulatory family.</text>
</comment>
<dbReference type="PANTHER" id="PTHR30419:SF31">
    <property type="entry name" value="BLR3139 PROTEIN"/>
    <property type="match status" value="1"/>
</dbReference>
<reference evidence="6 7" key="1">
    <citation type="submission" date="2024-09" db="EMBL/GenBank/DDBJ databases">
        <authorList>
            <person name="Sun Q."/>
            <person name="Mori K."/>
        </authorList>
    </citation>
    <scope>NUCLEOTIDE SEQUENCE [LARGE SCALE GENOMIC DNA]</scope>
    <source>
        <strain evidence="6 7">JCM 13519</strain>
    </source>
</reference>
<evidence type="ECO:0000259" key="5">
    <source>
        <dbReference type="PROSITE" id="PS50931"/>
    </source>
</evidence>
<dbReference type="Proteomes" id="UP001589536">
    <property type="component" value="Unassembled WGS sequence"/>
</dbReference>
<dbReference type="Gene3D" id="1.10.10.10">
    <property type="entry name" value="Winged helix-like DNA-binding domain superfamily/Winged helix DNA-binding domain"/>
    <property type="match status" value="1"/>
</dbReference>
<comment type="caution">
    <text evidence="6">The sequence shown here is derived from an EMBL/GenBank/DDBJ whole genome shotgun (WGS) entry which is preliminary data.</text>
</comment>
<keyword evidence="4" id="KW-0804">Transcription</keyword>
<feature type="domain" description="HTH lysR-type" evidence="5">
    <location>
        <begin position="1"/>
        <end position="58"/>
    </location>
</feature>
<name>A0ABV5UW52_9MICC</name>
<evidence type="ECO:0000256" key="4">
    <source>
        <dbReference type="ARBA" id="ARBA00023163"/>
    </source>
</evidence>
<keyword evidence="2" id="KW-0805">Transcription regulation</keyword>